<accession>A0A239AYL9</accession>
<sequence length="281" mass="32395">MIRGDKKDSDILRHYCQVLTDSIQAAGRSFTQANLTQHTYLDLLRRIRSTLVGVIIHLERWPEIIELKLSISLAFRTASTDALTGLYLATFHEDADAFQHELMILDLEYFKYVKTIFEHTALEMPDASAAEVEQEEQTRWAKLYHDAEHLLRGPGSKQLKSPEMLREARHQPLFHAPGGHTRPLSEKDMFNQIKAHPGTRHLARLYIVQRHLSQQHHYAPANRDFIQLPPAVDCRYWFEALVYLIEVSGMLMALLEVQQPIRQELGENQASLLALLADRVE</sequence>
<dbReference type="AlphaFoldDB" id="A0A239AYL9"/>
<proteinExistence type="predicted"/>
<evidence type="ECO:0000313" key="2">
    <source>
        <dbReference type="Proteomes" id="UP000198310"/>
    </source>
</evidence>
<evidence type="ECO:0000313" key="1">
    <source>
        <dbReference type="EMBL" id="SNS00826.1"/>
    </source>
</evidence>
<organism evidence="1 2">
    <name type="scientific">Hymenobacter mucosus</name>
    <dbReference type="NCBI Taxonomy" id="1411120"/>
    <lineage>
        <taxon>Bacteria</taxon>
        <taxon>Pseudomonadati</taxon>
        <taxon>Bacteroidota</taxon>
        <taxon>Cytophagia</taxon>
        <taxon>Cytophagales</taxon>
        <taxon>Hymenobacteraceae</taxon>
        <taxon>Hymenobacter</taxon>
    </lineage>
</organism>
<name>A0A239AYL9_9BACT</name>
<gene>
    <name evidence="1" type="ORF">SAMN06269173_11653</name>
</gene>
<dbReference type="RefSeq" id="WP_089334279.1">
    <property type="nucleotide sequence ID" value="NZ_FZNS01000016.1"/>
</dbReference>
<keyword evidence="2" id="KW-1185">Reference proteome</keyword>
<protein>
    <submittedName>
        <fullName evidence="1">Uncharacterized protein</fullName>
    </submittedName>
</protein>
<dbReference type="EMBL" id="FZNS01000016">
    <property type="protein sequence ID" value="SNS00826.1"/>
    <property type="molecule type" value="Genomic_DNA"/>
</dbReference>
<dbReference type="Proteomes" id="UP000198310">
    <property type="component" value="Unassembled WGS sequence"/>
</dbReference>
<reference evidence="2" key="1">
    <citation type="submission" date="2017-06" db="EMBL/GenBank/DDBJ databases">
        <authorList>
            <person name="Varghese N."/>
            <person name="Submissions S."/>
        </authorList>
    </citation>
    <scope>NUCLEOTIDE SEQUENCE [LARGE SCALE GENOMIC DNA]</scope>
    <source>
        <strain evidence="2">DSM 28041</strain>
    </source>
</reference>